<evidence type="ECO:0000313" key="2">
    <source>
        <dbReference type="EMBL" id="XCD08586.1"/>
    </source>
</evidence>
<organism evidence="2">
    <name type="scientific">Dulem virus 113</name>
    <dbReference type="NCBI Taxonomy" id="3145590"/>
    <lineage>
        <taxon>Viruses</taxon>
        <taxon>Monodnaviria</taxon>
        <taxon>Sangervirae</taxon>
        <taxon>Phixviricota</taxon>
        <taxon>Malgrandaviricetes</taxon>
        <taxon>Petitvirales</taxon>
        <taxon>Microviridae</taxon>
        <taxon>Microvirus</taxon>
    </lineage>
</organism>
<reference evidence="2" key="1">
    <citation type="submission" date="2024-03" db="EMBL/GenBank/DDBJ databases">
        <title>Diverse circular DNA viruses in blood, oral, and fecal samples of captive lemurs.</title>
        <authorList>
            <person name="Paietta E.N."/>
            <person name="Kraberger S."/>
            <person name="Lund M.C."/>
            <person name="Custer J.M."/>
            <person name="Vargas K.M."/>
            <person name="Ehmke E.E."/>
            <person name="Yoder A.D."/>
            <person name="Varsani A."/>
        </authorList>
    </citation>
    <scope>NUCLEOTIDE SEQUENCE</scope>
    <source>
        <strain evidence="2">Duke_43SS_76</strain>
    </source>
</reference>
<name>A0AAU8BAS4_9VIRU</name>
<keyword evidence="1" id="KW-0812">Transmembrane</keyword>
<dbReference type="EMBL" id="PP511894">
    <property type="protein sequence ID" value="XCD08586.1"/>
    <property type="molecule type" value="Genomic_DNA"/>
</dbReference>
<accession>A0AAU8BAS4</accession>
<sequence>MNTILKVLLAVLLVVLIVFFALACYWMLASFSVSGPGALNVIVWDGVA</sequence>
<keyword evidence="1" id="KW-1133">Transmembrane helix</keyword>
<keyword evidence="1" id="KW-0472">Membrane</keyword>
<protein>
    <submittedName>
        <fullName evidence="2">Uncharacterized protein</fullName>
    </submittedName>
</protein>
<proteinExistence type="predicted"/>
<feature type="transmembrane region" description="Helical" evidence="1">
    <location>
        <begin position="7"/>
        <end position="28"/>
    </location>
</feature>
<evidence type="ECO:0000256" key="1">
    <source>
        <dbReference type="SAM" id="Phobius"/>
    </source>
</evidence>
<dbReference type="PROSITE" id="PS51257">
    <property type="entry name" value="PROKAR_LIPOPROTEIN"/>
    <property type="match status" value="1"/>
</dbReference>